<evidence type="ECO:0000256" key="2">
    <source>
        <dbReference type="ARBA" id="ARBA00023295"/>
    </source>
</evidence>
<comment type="caution">
    <text evidence="3">The sequence shown here is derived from an EMBL/GenBank/DDBJ whole genome shotgun (WGS) entry which is preliminary data.</text>
</comment>
<dbReference type="Gene3D" id="1.50.10.10">
    <property type="match status" value="1"/>
</dbReference>
<accession>A0A327X6R6</accession>
<dbReference type="InterPro" id="IPR008928">
    <property type="entry name" value="6-hairpin_glycosidase_sf"/>
</dbReference>
<evidence type="ECO:0000256" key="1">
    <source>
        <dbReference type="ARBA" id="ARBA00022801"/>
    </source>
</evidence>
<sequence>MADTTPHFPQIYSIVPAILPPDQLFGPLFHDVQMQFVFDDSITFADCYPRRAPEEILSRYEIEKHRDGFRLEDFVHTYFHLPKNLETNHISDQSLPTSVHLNRMWPIFKRQSEPQCSMLPVPKPYIVPGGRFRGLYYWDSYFTMLGLRVSGEYELIRDMVDNFAYLIDTYGHIPNANRSYYLTRSQPPFFALMVRLLAEMDGPDTLVRYLPHMQKEYNYWMDGYFRLDDQDNAFRRVVMLPDGSILNRYWDDLSAPRPESYREDVELAHQAAPYRISPGTLYRHIRAACESGWDFSCRWFGNPEHLATIHTTDIIPVDLNCLMYELEMTLSDAYLQSSFQEPGDHFRQKAETRRKAIMTYLWDEKGHFFMDYDIVLHKPTPVWSLAALFPLFCGIATDEQAAHVHEHIEKSFLKEGGVVSTLQESGQQWDSPNGWAPLQWITHQGLLRYGFTQTADEIRKRWMALNDKVFRDTGKMMEKYNVVDTSLTAGGGEYPNQDGFGWTNGIYLALQANAHTPTDQREII</sequence>
<dbReference type="AlphaFoldDB" id="A0A327X6R6"/>
<dbReference type="NCBIfam" id="NF009773">
    <property type="entry name" value="PRK13270.1"/>
    <property type="match status" value="1"/>
</dbReference>
<dbReference type="SUPFAM" id="SSF48208">
    <property type="entry name" value="Six-hairpin glycosidases"/>
    <property type="match status" value="1"/>
</dbReference>
<proteinExistence type="predicted"/>
<name>A0A327X6R6_LARAB</name>
<dbReference type="GO" id="GO:0005993">
    <property type="term" value="P:trehalose catabolic process"/>
    <property type="evidence" value="ECO:0007669"/>
    <property type="project" value="TreeGrafter"/>
</dbReference>
<dbReference type="GO" id="GO:0004555">
    <property type="term" value="F:alpha,alpha-trehalase activity"/>
    <property type="evidence" value="ECO:0007669"/>
    <property type="project" value="InterPro"/>
</dbReference>
<protein>
    <submittedName>
        <fullName evidence="3">Alpha,alpha-trehalase</fullName>
    </submittedName>
</protein>
<organism evidence="3 4">
    <name type="scientific">Larkinella arboricola</name>
    <dbReference type="NCBI Taxonomy" id="643671"/>
    <lineage>
        <taxon>Bacteria</taxon>
        <taxon>Pseudomonadati</taxon>
        <taxon>Bacteroidota</taxon>
        <taxon>Cytophagia</taxon>
        <taxon>Cytophagales</taxon>
        <taxon>Spirosomataceae</taxon>
        <taxon>Larkinella</taxon>
    </lineage>
</organism>
<dbReference type="PROSITE" id="PS00928">
    <property type="entry name" value="TREHALASE_2"/>
    <property type="match status" value="1"/>
</dbReference>
<evidence type="ECO:0000313" key="3">
    <source>
        <dbReference type="EMBL" id="RAK02830.1"/>
    </source>
</evidence>
<dbReference type="PRINTS" id="PR00744">
    <property type="entry name" value="GLHYDRLASE37"/>
</dbReference>
<keyword evidence="1" id="KW-0378">Hydrolase</keyword>
<keyword evidence="4" id="KW-1185">Reference proteome</keyword>
<dbReference type="InterPro" id="IPR001661">
    <property type="entry name" value="Glyco_hydro_37"/>
</dbReference>
<dbReference type="RefSeq" id="WP_111626994.1">
    <property type="nucleotide sequence ID" value="NZ_QLMC01000001.1"/>
</dbReference>
<keyword evidence="2" id="KW-0326">Glycosidase</keyword>
<dbReference type="Pfam" id="PF01204">
    <property type="entry name" value="Trehalase"/>
    <property type="match status" value="1"/>
</dbReference>
<dbReference type="Proteomes" id="UP000248790">
    <property type="component" value="Unassembled WGS sequence"/>
</dbReference>
<dbReference type="OrthoDB" id="106887at2"/>
<dbReference type="InterPro" id="IPR012341">
    <property type="entry name" value="6hp_glycosidase-like_sf"/>
</dbReference>
<dbReference type="EMBL" id="QLMC01000001">
    <property type="protein sequence ID" value="RAK02830.1"/>
    <property type="molecule type" value="Genomic_DNA"/>
</dbReference>
<reference evidence="3 4" key="1">
    <citation type="submission" date="2018-06" db="EMBL/GenBank/DDBJ databases">
        <title>Genomic Encyclopedia of Archaeal and Bacterial Type Strains, Phase II (KMG-II): from individual species to whole genera.</title>
        <authorList>
            <person name="Goeker M."/>
        </authorList>
    </citation>
    <scope>NUCLEOTIDE SEQUENCE [LARGE SCALE GENOMIC DNA]</scope>
    <source>
        <strain evidence="3 4">DSM 21851</strain>
    </source>
</reference>
<gene>
    <name evidence="3" type="ORF">LX87_00950</name>
</gene>
<dbReference type="InterPro" id="IPR018232">
    <property type="entry name" value="Glyco_hydro_37_CS"/>
</dbReference>
<dbReference type="PANTHER" id="PTHR23403">
    <property type="entry name" value="TREHALASE"/>
    <property type="match status" value="1"/>
</dbReference>
<evidence type="ECO:0000313" key="4">
    <source>
        <dbReference type="Proteomes" id="UP000248790"/>
    </source>
</evidence>
<dbReference type="PANTHER" id="PTHR23403:SF1">
    <property type="entry name" value="TREHALASE"/>
    <property type="match status" value="1"/>
</dbReference>